<accession>A0A7R9QEP9</accession>
<dbReference type="PROSITE" id="PS00518">
    <property type="entry name" value="ZF_RING_1"/>
    <property type="match status" value="1"/>
</dbReference>
<organism evidence="14">
    <name type="scientific">Oppiella nova</name>
    <dbReference type="NCBI Taxonomy" id="334625"/>
    <lineage>
        <taxon>Eukaryota</taxon>
        <taxon>Metazoa</taxon>
        <taxon>Ecdysozoa</taxon>
        <taxon>Arthropoda</taxon>
        <taxon>Chelicerata</taxon>
        <taxon>Arachnida</taxon>
        <taxon>Acari</taxon>
        <taxon>Acariformes</taxon>
        <taxon>Sarcoptiformes</taxon>
        <taxon>Oribatida</taxon>
        <taxon>Brachypylina</taxon>
        <taxon>Oppioidea</taxon>
        <taxon>Oppiidae</taxon>
        <taxon>Oppiella</taxon>
    </lineage>
</organism>
<dbReference type="EC" id="2.3.2.31" evidence="3"/>
<feature type="region of interest" description="Disordered" evidence="11">
    <location>
        <begin position="267"/>
        <end position="295"/>
    </location>
</feature>
<dbReference type="InterPro" id="IPR002867">
    <property type="entry name" value="IBR_dom"/>
</dbReference>
<dbReference type="InterPro" id="IPR001841">
    <property type="entry name" value="Znf_RING"/>
</dbReference>
<evidence type="ECO:0000313" key="14">
    <source>
        <dbReference type="EMBL" id="CAD7641436.1"/>
    </source>
</evidence>
<dbReference type="InterPro" id="IPR013083">
    <property type="entry name" value="Znf_RING/FYVE/PHD"/>
</dbReference>
<dbReference type="GO" id="GO:0061630">
    <property type="term" value="F:ubiquitin protein ligase activity"/>
    <property type="evidence" value="ECO:0007669"/>
    <property type="project" value="UniProtKB-EC"/>
</dbReference>
<evidence type="ECO:0000256" key="11">
    <source>
        <dbReference type="SAM" id="MobiDB-lite"/>
    </source>
</evidence>
<dbReference type="EMBL" id="CAJPVJ010000847">
    <property type="protein sequence ID" value="CAG2163526.1"/>
    <property type="molecule type" value="Genomic_DNA"/>
</dbReference>
<feature type="domain" description="RING-type" evidence="12">
    <location>
        <begin position="310"/>
        <end position="359"/>
    </location>
</feature>
<dbReference type="Pfam" id="PF01485">
    <property type="entry name" value="IBR"/>
    <property type="match status" value="1"/>
</dbReference>
<evidence type="ECO:0000256" key="9">
    <source>
        <dbReference type="ARBA" id="ARBA00022833"/>
    </source>
</evidence>
<dbReference type="PROSITE" id="PS50089">
    <property type="entry name" value="ZF_RING_2"/>
    <property type="match status" value="1"/>
</dbReference>
<dbReference type="InterPro" id="IPR044066">
    <property type="entry name" value="TRIAD_supradom"/>
</dbReference>
<evidence type="ECO:0000259" key="13">
    <source>
        <dbReference type="PROSITE" id="PS51873"/>
    </source>
</evidence>
<feature type="compositionally biased region" description="Polar residues" evidence="11">
    <location>
        <begin position="15"/>
        <end position="24"/>
    </location>
</feature>
<keyword evidence="15" id="KW-1185">Reference proteome</keyword>
<keyword evidence="8" id="KW-0833">Ubl conjugation pathway</keyword>
<evidence type="ECO:0000313" key="15">
    <source>
        <dbReference type="Proteomes" id="UP000728032"/>
    </source>
</evidence>
<proteinExistence type="inferred from homology"/>
<sequence>MKTALDLSTKHDNSRSPVTNDVLNDMTESNTMNTMSANNEIPLDLSANSNNLNSFNPSIGKWMYERDDYINAMANDLNMNAMNTNHMGSQELSSDSDDIVFIDSINPGPSGVNVNKSNDVLKTDCDSIEALDLDLDFNYIETINSDIITLDDLNSDDDSADVDANDSNDVEIIKVKFYNEPIGMDSEIEVLSEILTPKEVIDFMRVNMRPIQESTQLSFTTIRIIMNKYEWNRNHFVDQFFHLGIQAILNHFKFVINYELKRNAKRRKTHHKVSHSSHAVNSKENVSATGATGATGGTDTTDANLDLKTCLVCFDEINKSDMYGNVCGHYLCIDCWNQYIATHVKDGSSLDHISCPGDNCPQIMDDDDIISIIEEPMICDKYRRLISNKFVAIEKQQLRWCPNGDCLHAVRVKEAGAQDVECVCRTVFCFECGDQWHEPLKCELYKNWIQKYASATMDPKSVKWLTKHTKCCPKCMFPIEKNGGCNYIMCSKCRHQFCYQCLGRCSHGRCLGQNAADALEAQASDSLMKMDMQAYPQFKARYQAQGKQLAAERTLQERVTKKLERDVKSLEFRSSLKFLKSAFTVLCHCRQTLMYSYVFRYYANSQPHVMLDYDKHMERLETITDELSKVLVRETPVITKDAIPYMKRKVQSTYRECEGKRAALVQYIRNGDDLNVWTFKPL</sequence>
<feature type="domain" description="RING-type" evidence="13">
    <location>
        <begin position="306"/>
        <end position="525"/>
    </location>
</feature>
<keyword evidence="7 10" id="KW-0863">Zinc-finger</keyword>
<evidence type="ECO:0000256" key="6">
    <source>
        <dbReference type="ARBA" id="ARBA00022737"/>
    </source>
</evidence>
<keyword evidence="6" id="KW-0677">Repeat</keyword>
<keyword evidence="5" id="KW-0479">Metal-binding</keyword>
<dbReference type="OrthoDB" id="10009520at2759"/>
<reference evidence="14" key="1">
    <citation type="submission" date="2020-11" db="EMBL/GenBank/DDBJ databases">
        <authorList>
            <person name="Tran Van P."/>
        </authorList>
    </citation>
    <scope>NUCLEOTIDE SEQUENCE</scope>
</reference>
<evidence type="ECO:0000256" key="2">
    <source>
        <dbReference type="ARBA" id="ARBA00005884"/>
    </source>
</evidence>
<dbReference type="GO" id="GO:0016567">
    <property type="term" value="P:protein ubiquitination"/>
    <property type="evidence" value="ECO:0007669"/>
    <property type="project" value="InterPro"/>
</dbReference>
<dbReference type="Proteomes" id="UP000728032">
    <property type="component" value="Unassembled WGS sequence"/>
</dbReference>
<dbReference type="CDD" id="cd20336">
    <property type="entry name" value="Rcat_RBR"/>
    <property type="match status" value="1"/>
</dbReference>
<feature type="compositionally biased region" description="Polar residues" evidence="11">
    <location>
        <begin position="276"/>
        <end position="287"/>
    </location>
</feature>
<dbReference type="Gene3D" id="1.20.120.1750">
    <property type="match status" value="1"/>
</dbReference>
<dbReference type="GO" id="GO:0008270">
    <property type="term" value="F:zinc ion binding"/>
    <property type="evidence" value="ECO:0007669"/>
    <property type="project" value="UniProtKB-KW"/>
</dbReference>
<dbReference type="Gene3D" id="3.30.40.10">
    <property type="entry name" value="Zinc/RING finger domain, C3HC4 (zinc finger)"/>
    <property type="match status" value="1"/>
</dbReference>
<evidence type="ECO:0000256" key="3">
    <source>
        <dbReference type="ARBA" id="ARBA00012251"/>
    </source>
</evidence>
<dbReference type="SMART" id="SM00647">
    <property type="entry name" value="IBR"/>
    <property type="match status" value="2"/>
</dbReference>
<protein>
    <recommendedName>
        <fullName evidence="3">RBR-type E3 ubiquitin transferase</fullName>
        <ecNumber evidence="3">2.3.2.31</ecNumber>
    </recommendedName>
</protein>
<dbReference type="InterPro" id="IPR031127">
    <property type="entry name" value="E3_UB_ligase_RBR"/>
</dbReference>
<feature type="region of interest" description="Disordered" evidence="11">
    <location>
        <begin position="1"/>
        <end position="24"/>
    </location>
</feature>
<keyword evidence="9" id="KW-0862">Zinc</keyword>
<keyword evidence="4" id="KW-0808">Transferase</keyword>
<comment type="catalytic activity">
    <reaction evidence="1">
        <text>[E2 ubiquitin-conjugating enzyme]-S-ubiquitinyl-L-cysteine + [acceptor protein]-L-lysine = [E2 ubiquitin-conjugating enzyme]-L-cysteine + [acceptor protein]-N(6)-ubiquitinyl-L-lysine.</text>
        <dbReference type="EC" id="2.3.2.31"/>
    </reaction>
</comment>
<dbReference type="AlphaFoldDB" id="A0A7R9QEP9"/>
<dbReference type="InterPro" id="IPR017907">
    <property type="entry name" value="Znf_RING_CS"/>
</dbReference>
<dbReference type="PANTHER" id="PTHR11685">
    <property type="entry name" value="RBR FAMILY RING FINGER AND IBR DOMAIN-CONTAINING"/>
    <property type="match status" value="1"/>
</dbReference>
<evidence type="ECO:0000256" key="8">
    <source>
        <dbReference type="ARBA" id="ARBA00022786"/>
    </source>
</evidence>
<gene>
    <name evidence="14" type="ORF">ONB1V03_LOCUS3100</name>
</gene>
<dbReference type="FunFam" id="3.30.40.10:FF:000019">
    <property type="entry name" value="RBR-type E3 ubiquitin transferase"/>
    <property type="match status" value="1"/>
</dbReference>
<evidence type="ECO:0000259" key="12">
    <source>
        <dbReference type="PROSITE" id="PS50089"/>
    </source>
</evidence>
<dbReference type="CDD" id="cd16773">
    <property type="entry name" value="RING-HC_RBR_TRIAD1"/>
    <property type="match status" value="1"/>
</dbReference>
<dbReference type="Pfam" id="PF22191">
    <property type="entry name" value="IBR_1"/>
    <property type="match status" value="1"/>
</dbReference>
<evidence type="ECO:0000256" key="10">
    <source>
        <dbReference type="PROSITE-ProRule" id="PRU00175"/>
    </source>
</evidence>
<comment type="similarity">
    <text evidence="2">Belongs to the RBR family. Ariadne subfamily.</text>
</comment>
<evidence type="ECO:0000256" key="4">
    <source>
        <dbReference type="ARBA" id="ARBA00022679"/>
    </source>
</evidence>
<evidence type="ECO:0000256" key="5">
    <source>
        <dbReference type="ARBA" id="ARBA00022723"/>
    </source>
</evidence>
<evidence type="ECO:0000256" key="1">
    <source>
        <dbReference type="ARBA" id="ARBA00001798"/>
    </source>
</evidence>
<dbReference type="PROSITE" id="PS51873">
    <property type="entry name" value="TRIAD"/>
    <property type="match status" value="1"/>
</dbReference>
<dbReference type="EMBL" id="OC915672">
    <property type="protein sequence ID" value="CAD7641436.1"/>
    <property type="molecule type" value="Genomic_DNA"/>
</dbReference>
<dbReference type="SUPFAM" id="SSF57850">
    <property type="entry name" value="RING/U-box"/>
    <property type="match status" value="3"/>
</dbReference>
<evidence type="ECO:0000256" key="7">
    <source>
        <dbReference type="ARBA" id="ARBA00022771"/>
    </source>
</evidence>
<name>A0A7R9QEP9_9ACAR</name>